<protein>
    <submittedName>
        <fullName evidence="1">Uncharacterized protein</fullName>
    </submittedName>
</protein>
<dbReference type="EnsemblPlants" id="KQK88310">
    <property type="protein sequence ID" value="KQK88310"/>
    <property type="gene ID" value="SETIT_040847mg"/>
</dbReference>
<evidence type="ECO:0000313" key="2">
    <source>
        <dbReference type="Proteomes" id="UP000004995"/>
    </source>
</evidence>
<dbReference type="HOGENOM" id="CLU_3160953_0_0_1"/>
<reference evidence="1" key="2">
    <citation type="submission" date="2018-08" db="UniProtKB">
        <authorList>
            <consortium name="EnsemblPlants"/>
        </authorList>
    </citation>
    <scope>IDENTIFICATION</scope>
    <source>
        <strain evidence="1">Yugu1</strain>
    </source>
</reference>
<dbReference type="Proteomes" id="UP000004995">
    <property type="component" value="Unassembled WGS sequence"/>
</dbReference>
<dbReference type="EMBL" id="AGNK02005512">
    <property type="status" value="NOT_ANNOTATED_CDS"/>
    <property type="molecule type" value="Genomic_DNA"/>
</dbReference>
<keyword evidence="2" id="KW-1185">Reference proteome</keyword>
<dbReference type="InParanoid" id="K4APJ9"/>
<dbReference type="Gramene" id="KQK88310">
    <property type="protein sequence ID" value="KQK88310"/>
    <property type="gene ID" value="SETIT_040847mg"/>
</dbReference>
<name>K4APJ9_SETIT</name>
<accession>K4APJ9</accession>
<proteinExistence type="predicted"/>
<organism evidence="1 2">
    <name type="scientific">Setaria italica</name>
    <name type="common">Foxtail millet</name>
    <name type="synonym">Panicum italicum</name>
    <dbReference type="NCBI Taxonomy" id="4555"/>
    <lineage>
        <taxon>Eukaryota</taxon>
        <taxon>Viridiplantae</taxon>
        <taxon>Streptophyta</taxon>
        <taxon>Embryophyta</taxon>
        <taxon>Tracheophyta</taxon>
        <taxon>Spermatophyta</taxon>
        <taxon>Magnoliopsida</taxon>
        <taxon>Liliopsida</taxon>
        <taxon>Poales</taxon>
        <taxon>Poaceae</taxon>
        <taxon>PACMAD clade</taxon>
        <taxon>Panicoideae</taxon>
        <taxon>Panicodae</taxon>
        <taxon>Paniceae</taxon>
        <taxon>Cenchrinae</taxon>
        <taxon>Setaria</taxon>
    </lineage>
</organism>
<reference evidence="2" key="1">
    <citation type="journal article" date="2012" name="Nat. Biotechnol.">
        <title>Reference genome sequence of the model plant Setaria.</title>
        <authorList>
            <person name="Bennetzen J.L."/>
            <person name="Schmutz J."/>
            <person name="Wang H."/>
            <person name="Percifield R."/>
            <person name="Hawkins J."/>
            <person name="Pontaroli A.C."/>
            <person name="Estep M."/>
            <person name="Feng L."/>
            <person name="Vaughn J.N."/>
            <person name="Grimwood J."/>
            <person name="Jenkins J."/>
            <person name="Barry K."/>
            <person name="Lindquist E."/>
            <person name="Hellsten U."/>
            <person name="Deshpande S."/>
            <person name="Wang X."/>
            <person name="Wu X."/>
            <person name="Mitros T."/>
            <person name="Triplett J."/>
            <person name="Yang X."/>
            <person name="Ye C.Y."/>
            <person name="Mauro-Herrera M."/>
            <person name="Wang L."/>
            <person name="Li P."/>
            <person name="Sharma M."/>
            <person name="Sharma R."/>
            <person name="Ronald P.C."/>
            <person name="Panaud O."/>
            <person name="Kellogg E.A."/>
            <person name="Brutnell T.P."/>
            <person name="Doust A.N."/>
            <person name="Tuskan G.A."/>
            <person name="Rokhsar D."/>
            <person name="Devos K.M."/>
        </authorList>
    </citation>
    <scope>NUCLEOTIDE SEQUENCE [LARGE SCALE GENOMIC DNA]</scope>
    <source>
        <strain evidence="2">cv. Yugu1</strain>
    </source>
</reference>
<evidence type="ECO:0000313" key="1">
    <source>
        <dbReference type="EnsemblPlants" id="KQK88310"/>
    </source>
</evidence>
<sequence length="48" mass="5815">MLHFYSVPSCLYNFCKYAFLSCPIVFLTKLQLHSICQCHPHKRRTLYY</sequence>
<dbReference type="AlphaFoldDB" id="K4APJ9"/>